<evidence type="ECO:0000313" key="22">
    <source>
        <dbReference type="Proteomes" id="UP000284706"/>
    </source>
</evidence>
<evidence type="ECO:0000256" key="11">
    <source>
        <dbReference type="ARBA" id="ARBA00022848"/>
    </source>
</evidence>
<evidence type="ECO:0000256" key="4">
    <source>
        <dbReference type="ARBA" id="ARBA00004406"/>
    </source>
</evidence>
<comment type="subcellular location">
    <subcellularLocation>
        <location evidence="4">Endoplasmic reticulum membrane</location>
        <topology evidence="4">Peripheral membrane protein</topology>
    </subcellularLocation>
    <subcellularLocation>
        <location evidence="2">Membrane</location>
        <topology evidence="2">Single-pass membrane protein</topology>
    </subcellularLocation>
    <subcellularLocation>
        <location evidence="3">Microsome membrane</location>
        <topology evidence="3">Peripheral membrane protein</topology>
    </subcellularLocation>
</comment>
<dbReference type="InterPro" id="IPR050364">
    <property type="entry name" value="Cytochrome_P450_fung"/>
</dbReference>
<evidence type="ECO:0000256" key="20">
    <source>
        <dbReference type="SAM" id="Phobius"/>
    </source>
</evidence>
<keyword evidence="22" id="KW-1185">Reference proteome</keyword>
<evidence type="ECO:0000256" key="7">
    <source>
        <dbReference type="ARBA" id="ARBA00022617"/>
    </source>
</evidence>
<dbReference type="GO" id="GO:0016705">
    <property type="term" value="F:oxidoreductase activity, acting on paired donors, with incorporation or reduction of molecular oxygen"/>
    <property type="evidence" value="ECO:0007669"/>
    <property type="project" value="InterPro"/>
</dbReference>
<evidence type="ECO:0000256" key="1">
    <source>
        <dbReference type="ARBA" id="ARBA00001971"/>
    </source>
</evidence>
<evidence type="ECO:0008006" key="23">
    <source>
        <dbReference type="Google" id="ProtNLM"/>
    </source>
</evidence>
<organism evidence="21 22">
    <name type="scientific">Gymnopilus dilepis</name>
    <dbReference type="NCBI Taxonomy" id="231916"/>
    <lineage>
        <taxon>Eukaryota</taxon>
        <taxon>Fungi</taxon>
        <taxon>Dikarya</taxon>
        <taxon>Basidiomycota</taxon>
        <taxon>Agaricomycotina</taxon>
        <taxon>Agaricomycetes</taxon>
        <taxon>Agaricomycetidae</taxon>
        <taxon>Agaricales</taxon>
        <taxon>Agaricineae</taxon>
        <taxon>Hymenogastraceae</taxon>
        <taxon>Gymnopilus</taxon>
    </lineage>
</organism>
<dbReference type="CDD" id="cd11065">
    <property type="entry name" value="CYP64-like"/>
    <property type="match status" value="1"/>
</dbReference>
<keyword evidence="11" id="KW-0492">Microsome</keyword>
<reference evidence="21 22" key="1">
    <citation type="journal article" date="2018" name="Evol. Lett.">
        <title>Horizontal gene cluster transfer increased hallucinogenic mushroom diversity.</title>
        <authorList>
            <person name="Reynolds H.T."/>
            <person name="Vijayakumar V."/>
            <person name="Gluck-Thaler E."/>
            <person name="Korotkin H.B."/>
            <person name="Matheny P.B."/>
            <person name="Slot J.C."/>
        </authorList>
    </citation>
    <scope>NUCLEOTIDE SEQUENCE [LARGE SCALE GENOMIC DNA]</scope>
    <source>
        <strain evidence="21 22">SRW20</strain>
    </source>
</reference>
<keyword evidence="8 20" id="KW-0812">Transmembrane</keyword>
<dbReference type="InterPro" id="IPR001128">
    <property type="entry name" value="Cyt_P450"/>
</dbReference>
<dbReference type="GO" id="GO:0005506">
    <property type="term" value="F:iron ion binding"/>
    <property type="evidence" value="ECO:0007669"/>
    <property type="project" value="InterPro"/>
</dbReference>
<dbReference type="SUPFAM" id="SSF48264">
    <property type="entry name" value="Cytochrome P450"/>
    <property type="match status" value="1"/>
</dbReference>
<comment type="similarity">
    <text evidence="6 19">Belongs to the cytochrome P450 family.</text>
</comment>
<keyword evidence="10" id="KW-0256">Endoplasmic reticulum</keyword>
<evidence type="ECO:0000256" key="10">
    <source>
        <dbReference type="ARBA" id="ARBA00022824"/>
    </source>
</evidence>
<dbReference type="EMBL" id="NHYE01005393">
    <property type="protein sequence ID" value="PPQ73628.1"/>
    <property type="molecule type" value="Genomic_DNA"/>
</dbReference>
<name>A0A409W582_9AGAR</name>
<keyword evidence="9 18" id="KW-0479">Metal-binding</keyword>
<dbReference type="GO" id="GO:0004497">
    <property type="term" value="F:monooxygenase activity"/>
    <property type="evidence" value="ECO:0007669"/>
    <property type="project" value="UniProtKB-KW"/>
</dbReference>
<sequence>MTSAADFLANSLLHTTLGIRIGWLSALVMGFWFFKSYRQSRTLPPGPRGLPFIGNALQVPTKMPWLKFTEWAAEYGPIFSLNLAGQPVVILNTFGAANDLFDKRSAIYSDRPRLVMASEILTGGIALPFTEYGNTWRNLRRAAHEGLGARATENFKAIQSREAAFCVLDLLEDPERWENHLNRAVAASILTSVYGWPSIGEKDGHIVKQIHGIAHKITETLVPGAFLVDIFPILKHAPLWLAKWKRDGLEWFNRQSQVFEGFINAVEKKMASSGETYSFVSGLIENRRRHKLTDKEAAWLAGILFTAGSETSSGALRYFILAMVLYPEAMRNAQKELDDVVGRDRLPTFEDQAKLPYVQAVVKEVLRWGVVTPMGVARRVTEDNWYHGYYIPKGTTVIPNVWAMHRDPQHFADFDDFRPERFLEGAAPEGTHSVGHTAFGFGRRICVGVNFANQTLFITIATILWALSIEKARKPNGTWITPSKNHCVDSGVVVYVIPHPYLRQVG</sequence>
<evidence type="ECO:0000256" key="2">
    <source>
        <dbReference type="ARBA" id="ARBA00004167"/>
    </source>
</evidence>
<evidence type="ECO:0000256" key="8">
    <source>
        <dbReference type="ARBA" id="ARBA00022692"/>
    </source>
</evidence>
<evidence type="ECO:0000256" key="3">
    <source>
        <dbReference type="ARBA" id="ARBA00004174"/>
    </source>
</evidence>
<keyword evidence="17" id="KW-0325">Glycoprotein</keyword>
<keyword evidence="14 18" id="KW-0408">Iron</keyword>
<evidence type="ECO:0000256" key="18">
    <source>
        <dbReference type="PIRSR" id="PIRSR602401-1"/>
    </source>
</evidence>
<evidence type="ECO:0000256" key="5">
    <source>
        <dbReference type="ARBA" id="ARBA00005179"/>
    </source>
</evidence>
<dbReference type="InterPro" id="IPR002401">
    <property type="entry name" value="Cyt_P450_E_grp-I"/>
</dbReference>
<proteinExistence type="inferred from homology"/>
<evidence type="ECO:0000256" key="19">
    <source>
        <dbReference type="RuleBase" id="RU000461"/>
    </source>
</evidence>
<feature type="binding site" description="axial binding residue" evidence="18">
    <location>
        <position position="446"/>
    </location>
    <ligand>
        <name>heme</name>
        <dbReference type="ChEBI" id="CHEBI:30413"/>
    </ligand>
    <ligandPart>
        <name>Fe</name>
        <dbReference type="ChEBI" id="CHEBI:18248"/>
    </ligandPart>
</feature>
<dbReference type="Pfam" id="PF00067">
    <property type="entry name" value="p450"/>
    <property type="match status" value="1"/>
</dbReference>
<keyword evidence="16 20" id="KW-0472">Membrane</keyword>
<comment type="cofactor">
    <cofactor evidence="1 18">
        <name>heme</name>
        <dbReference type="ChEBI" id="CHEBI:30413"/>
    </cofactor>
</comment>
<evidence type="ECO:0000256" key="9">
    <source>
        <dbReference type="ARBA" id="ARBA00022723"/>
    </source>
</evidence>
<dbReference type="GO" id="GO:0005789">
    <property type="term" value="C:endoplasmic reticulum membrane"/>
    <property type="evidence" value="ECO:0007669"/>
    <property type="project" value="UniProtKB-SubCell"/>
</dbReference>
<dbReference type="Gene3D" id="1.10.630.10">
    <property type="entry name" value="Cytochrome P450"/>
    <property type="match status" value="1"/>
</dbReference>
<keyword evidence="7 18" id="KW-0349">Heme</keyword>
<evidence type="ECO:0000256" key="6">
    <source>
        <dbReference type="ARBA" id="ARBA00010617"/>
    </source>
</evidence>
<evidence type="ECO:0000256" key="15">
    <source>
        <dbReference type="ARBA" id="ARBA00023033"/>
    </source>
</evidence>
<protein>
    <recommendedName>
        <fullName evidence="23">Cytochrome P450</fullName>
    </recommendedName>
</protein>
<evidence type="ECO:0000256" key="17">
    <source>
        <dbReference type="ARBA" id="ARBA00023180"/>
    </source>
</evidence>
<dbReference type="FunFam" id="1.10.630.10:FF:000238">
    <property type="entry name" value="Cytochrome P450 2A6"/>
    <property type="match status" value="1"/>
</dbReference>
<dbReference type="PROSITE" id="PS00086">
    <property type="entry name" value="CYTOCHROME_P450"/>
    <property type="match status" value="1"/>
</dbReference>
<dbReference type="InterPro" id="IPR036396">
    <property type="entry name" value="Cyt_P450_sf"/>
</dbReference>
<dbReference type="OrthoDB" id="2789670at2759"/>
<dbReference type="PRINTS" id="PR00463">
    <property type="entry name" value="EP450I"/>
</dbReference>
<dbReference type="InterPro" id="IPR017972">
    <property type="entry name" value="Cyt_P450_CS"/>
</dbReference>
<keyword evidence="15 19" id="KW-0503">Monooxygenase</keyword>
<evidence type="ECO:0000256" key="12">
    <source>
        <dbReference type="ARBA" id="ARBA00022989"/>
    </source>
</evidence>
<dbReference type="PANTHER" id="PTHR46300:SF2">
    <property type="entry name" value="CYTOCHROME P450 MONOOXYGENASE ALNH-RELATED"/>
    <property type="match status" value="1"/>
</dbReference>
<dbReference type="AlphaFoldDB" id="A0A409W582"/>
<evidence type="ECO:0000256" key="14">
    <source>
        <dbReference type="ARBA" id="ARBA00023004"/>
    </source>
</evidence>
<dbReference type="InParanoid" id="A0A409W582"/>
<dbReference type="STRING" id="231916.A0A409W582"/>
<keyword evidence="13 19" id="KW-0560">Oxidoreductase</keyword>
<evidence type="ECO:0000256" key="13">
    <source>
        <dbReference type="ARBA" id="ARBA00023002"/>
    </source>
</evidence>
<dbReference type="PRINTS" id="PR00385">
    <property type="entry name" value="P450"/>
</dbReference>
<dbReference type="PANTHER" id="PTHR46300">
    <property type="entry name" value="P450, PUTATIVE (EUROFUNG)-RELATED-RELATED"/>
    <property type="match status" value="1"/>
</dbReference>
<comment type="caution">
    <text evidence="21">The sequence shown here is derived from an EMBL/GenBank/DDBJ whole genome shotgun (WGS) entry which is preliminary data.</text>
</comment>
<feature type="transmembrane region" description="Helical" evidence="20">
    <location>
        <begin position="12"/>
        <end position="34"/>
    </location>
</feature>
<evidence type="ECO:0000256" key="16">
    <source>
        <dbReference type="ARBA" id="ARBA00023136"/>
    </source>
</evidence>
<comment type="pathway">
    <text evidence="5">Secondary metabolite biosynthesis.</text>
</comment>
<gene>
    <name evidence="21" type="ORF">CVT26_010619</name>
</gene>
<dbReference type="Proteomes" id="UP000284706">
    <property type="component" value="Unassembled WGS sequence"/>
</dbReference>
<dbReference type="GO" id="GO:0020037">
    <property type="term" value="F:heme binding"/>
    <property type="evidence" value="ECO:0007669"/>
    <property type="project" value="InterPro"/>
</dbReference>
<keyword evidence="12 20" id="KW-1133">Transmembrane helix</keyword>
<evidence type="ECO:0000313" key="21">
    <source>
        <dbReference type="EMBL" id="PPQ73628.1"/>
    </source>
</evidence>
<accession>A0A409W582</accession>